<evidence type="ECO:0000313" key="13">
    <source>
        <dbReference type="EMBL" id="MET3749329.1"/>
    </source>
</evidence>
<accession>A0ABV2LZU6</accession>
<evidence type="ECO:0000256" key="8">
    <source>
        <dbReference type="ARBA" id="ARBA00023163"/>
    </source>
</evidence>
<protein>
    <recommendedName>
        <fullName evidence="2">Stage 0 sporulation protein A homolog</fullName>
    </recommendedName>
</protein>
<keyword evidence="8" id="KW-0804">Transcription</keyword>
<feature type="domain" description="HTH araC/xylS-type" evidence="11">
    <location>
        <begin position="441"/>
        <end position="539"/>
    </location>
</feature>
<dbReference type="Gene3D" id="3.40.50.2300">
    <property type="match status" value="1"/>
</dbReference>
<evidence type="ECO:0000256" key="5">
    <source>
        <dbReference type="ARBA" id="ARBA00023012"/>
    </source>
</evidence>
<evidence type="ECO:0000259" key="12">
    <source>
        <dbReference type="PROSITE" id="PS50110"/>
    </source>
</evidence>
<keyword evidence="7" id="KW-0238">DNA-binding</keyword>
<dbReference type="InterPro" id="IPR018060">
    <property type="entry name" value="HTH_AraC"/>
</dbReference>
<dbReference type="CDD" id="cd17536">
    <property type="entry name" value="REC_YesN-like"/>
    <property type="match status" value="1"/>
</dbReference>
<evidence type="ECO:0000313" key="14">
    <source>
        <dbReference type="Proteomes" id="UP001549106"/>
    </source>
</evidence>
<dbReference type="InterPro" id="IPR009057">
    <property type="entry name" value="Homeodomain-like_sf"/>
</dbReference>
<gene>
    <name evidence="13" type="ORF">ABID24_000556</name>
</gene>
<keyword evidence="3" id="KW-0963">Cytoplasm</keyword>
<dbReference type="Proteomes" id="UP001549106">
    <property type="component" value="Unassembled WGS sequence"/>
</dbReference>
<dbReference type="InterPro" id="IPR001789">
    <property type="entry name" value="Sig_transdc_resp-reg_receiver"/>
</dbReference>
<evidence type="ECO:0000256" key="4">
    <source>
        <dbReference type="ARBA" id="ARBA00022553"/>
    </source>
</evidence>
<comment type="function">
    <text evidence="9">May play the central regulatory role in sporulation. It may be an element of the effector pathway responsible for the activation of sporulation genes in response to nutritional stress. Spo0A may act in concert with spo0H (a sigma factor) to control the expression of some genes that are critical to the sporulation process.</text>
</comment>
<evidence type="ECO:0000259" key="11">
    <source>
        <dbReference type="PROSITE" id="PS01124"/>
    </source>
</evidence>
<comment type="caution">
    <text evidence="13">The sequence shown here is derived from an EMBL/GenBank/DDBJ whole genome shotgun (WGS) entry which is preliminary data.</text>
</comment>
<sequence>MRKEDKYLMKKYQVLIIDDEIRIALLIKKLIHWNEIGLECMDVVDNGEIALKKIREGKYPDIVITDIRMPKIDGLEFISMTQNIGCDIKFIVISGYKEFEYAHRAMQYGVENYLLKPVNEKELNKDLKKIVDELNIQWKAEKEQKVLQEVVTESRHIIKREFLKNIIETDISTEPADSTVSLQGEIYRGIDIKLDYIDYSQKDDKQDILMVTKIEEIVEQILENVVEEVLICKKENLHIYCLFNYDVSNRKKIKECINRILSDIQEQLLGFEQYEVTIGVGTERSEFGEIRFSIKEANRAIGNRIKEGVGRLIYSESIESDTQLDREYLSPLEKNNIKKCLESYSVEMLEMLINTMYREYLTDEKKDFSECYLKAKDVVDYFFDQFDMKQNEIKKIRKDIQEGCQHCYTLGKLKKYLQQNLGDFLKESCESIKEEAAKPIRQARKYIEEHYAEKIVLEDIAKLVNLNPVYFSVLFKKECGINISTYLMDVRMEKAKEFLQNSNDTIAAIGEKVGYKDTRYFSQTFAKYVGIKPMLYRKLHS</sequence>
<keyword evidence="5" id="KW-0902">Two-component regulatory system</keyword>
<dbReference type="InterPro" id="IPR051552">
    <property type="entry name" value="HptR"/>
</dbReference>
<dbReference type="SMART" id="SM00448">
    <property type="entry name" value="REC"/>
    <property type="match status" value="1"/>
</dbReference>
<dbReference type="Gene3D" id="1.10.10.60">
    <property type="entry name" value="Homeodomain-like"/>
    <property type="match status" value="2"/>
</dbReference>
<evidence type="ECO:0000256" key="2">
    <source>
        <dbReference type="ARBA" id="ARBA00018672"/>
    </source>
</evidence>
<evidence type="ECO:0000256" key="9">
    <source>
        <dbReference type="ARBA" id="ARBA00024867"/>
    </source>
</evidence>
<evidence type="ECO:0000256" key="6">
    <source>
        <dbReference type="ARBA" id="ARBA00023015"/>
    </source>
</evidence>
<evidence type="ECO:0000256" key="3">
    <source>
        <dbReference type="ARBA" id="ARBA00022490"/>
    </source>
</evidence>
<dbReference type="InterPro" id="IPR018062">
    <property type="entry name" value="HTH_AraC-typ_CS"/>
</dbReference>
<dbReference type="Pfam" id="PF12833">
    <property type="entry name" value="HTH_18"/>
    <property type="match status" value="1"/>
</dbReference>
<evidence type="ECO:0000256" key="1">
    <source>
        <dbReference type="ARBA" id="ARBA00004496"/>
    </source>
</evidence>
<dbReference type="PROSITE" id="PS00041">
    <property type="entry name" value="HTH_ARAC_FAMILY_1"/>
    <property type="match status" value="1"/>
</dbReference>
<keyword evidence="14" id="KW-1185">Reference proteome</keyword>
<dbReference type="SUPFAM" id="SSF46689">
    <property type="entry name" value="Homeodomain-like"/>
    <property type="match status" value="2"/>
</dbReference>
<name>A0ABV2LZU6_9FIRM</name>
<evidence type="ECO:0000256" key="10">
    <source>
        <dbReference type="PROSITE-ProRule" id="PRU00169"/>
    </source>
</evidence>
<dbReference type="Pfam" id="PF00072">
    <property type="entry name" value="Response_reg"/>
    <property type="match status" value="1"/>
</dbReference>
<keyword evidence="4 10" id="KW-0597">Phosphoprotein</keyword>
<dbReference type="SMART" id="SM00342">
    <property type="entry name" value="HTH_ARAC"/>
    <property type="match status" value="1"/>
</dbReference>
<dbReference type="RefSeq" id="WP_257463935.1">
    <property type="nucleotide sequence ID" value="NZ_BAABXP010000001.1"/>
</dbReference>
<dbReference type="PANTHER" id="PTHR42713:SF3">
    <property type="entry name" value="TRANSCRIPTIONAL REGULATORY PROTEIN HPTR"/>
    <property type="match status" value="1"/>
</dbReference>
<keyword evidence="6" id="KW-0805">Transcription regulation</keyword>
<dbReference type="InterPro" id="IPR011006">
    <property type="entry name" value="CheY-like_superfamily"/>
</dbReference>
<dbReference type="PROSITE" id="PS50110">
    <property type="entry name" value="RESPONSE_REGULATORY"/>
    <property type="match status" value="1"/>
</dbReference>
<dbReference type="PROSITE" id="PS01124">
    <property type="entry name" value="HTH_ARAC_FAMILY_2"/>
    <property type="match status" value="1"/>
</dbReference>
<organism evidence="13 14">
    <name type="scientific">Blautia caecimuris</name>
    <dbReference type="NCBI Taxonomy" id="1796615"/>
    <lineage>
        <taxon>Bacteria</taxon>
        <taxon>Bacillati</taxon>
        <taxon>Bacillota</taxon>
        <taxon>Clostridia</taxon>
        <taxon>Lachnospirales</taxon>
        <taxon>Lachnospiraceae</taxon>
        <taxon>Blautia</taxon>
    </lineage>
</organism>
<feature type="domain" description="Response regulatory" evidence="12">
    <location>
        <begin position="13"/>
        <end position="131"/>
    </location>
</feature>
<comment type="subcellular location">
    <subcellularLocation>
        <location evidence="1">Cytoplasm</location>
    </subcellularLocation>
</comment>
<feature type="modified residue" description="4-aspartylphosphate" evidence="10">
    <location>
        <position position="66"/>
    </location>
</feature>
<reference evidence="13 14" key="1">
    <citation type="submission" date="2024-06" db="EMBL/GenBank/DDBJ databases">
        <title>Genomic Encyclopedia of Type Strains, Phase IV (KMG-IV): sequencing the most valuable type-strain genomes for metagenomic binning, comparative biology and taxonomic classification.</title>
        <authorList>
            <person name="Goeker M."/>
        </authorList>
    </citation>
    <scope>NUCLEOTIDE SEQUENCE [LARGE SCALE GENOMIC DNA]</scope>
    <source>
        <strain evidence="13 14">DSM 29492</strain>
    </source>
</reference>
<evidence type="ECO:0000256" key="7">
    <source>
        <dbReference type="ARBA" id="ARBA00023125"/>
    </source>
</evidence>
<proteinExistence type="predicted"/>
<dbReference type="SUPFAM" id="SSF52172">
    <property type="entry name" value="CheY-like"/>
    <property type="match status" value="1"/>
</dbReference>
<dbReference type="PANTHER" id="PTHR42713">
    <property type="entry name" value="HISTIDINE KINASE-RELATED"/>
    <property type="match status" value="1"/>
</dbReference>
<dbReference type="EMBL" id="JBEPMJ010000003">
    <property type="protein sequence ID" value="MET3749329.1"/>
    <property type="molecule type" value="Genomic_DNA"/>
</dbReference>